<evidence type="ECO:0000313" key="2">
    <source>
        <dbReference type="Proteomes" id="UP001156706"/>
    </source>
</evidence>
<comment type="caution">
    <text evidence="1">The sequence shown here is derived from an EMBL/GenBank/DDBJ whole genome shotgun (WGS) entry which is preliminary data.</text>
</comment>
<organism evidence="1 2">
    <name type="scientific">Chitinimonas prasina</name>
    <dbReference type="NCBI Taxonomy" id="1434937"/>
    <lineage>
        <taxon>Bacteria</taxon>
        <taxon>Pseudomonadati</taxon>
        <taxon>Pseudomonadota</taxon>
        <taxon>Betaproteobacteria</taxon>
        <taxon>Neisseriales</taxon>
        <taxon>Chitinibacteraceae</taxon>
        <taxon>Chitinimonas</taxon>
    </lineage>
</organism>
<evidence type="ECO:0000313" key="1">
    <source>
        <dbReference type="EMBL" id="GLR11388.1"/>
    </source>
</evidence>
<proteinExistence type="predicted"/>
<dbReference type="Proteomes" id="UP001156706">
    <property type="component" value="Unassembled WGS sequence"/>
</dbReference>
<reference evidence="2" key="1">
    <citation type="journal article" date="2019" name="Int. J. Syst. Evol. Microbiol.">
        <title>The Global Catalogue of Microorganisms (GCM) 10K type strain sequencing project: providing services to taxonomists for standard genome sequencing and annotation.</title>
        <authorList>
            <consortium name="The Broad Institute Genomics Platform"/>
            <consortium name="The Broad Institute Genome Sequencing Center for Infectious Disease"/>
            <person name="Wu L."/>
            <person name="Ma J."/>
        </authorList>
    </citation>
    <scope>NUCLEOTIDE SEQUENCE [LARGE SCALE GENOMIC DNA]</scope>
    <source>
        <strain evidence="2">NBRC 110044</strain>
    </source>
</reference>
<dbReference type="EMBL" id="BSOG01000001">
    <property type="protein sequence ID" value="GLR11388.1"/>
    <property type="molecule type" value="Genomic_DNA"/>
</dbReference>
<accession>A0ABQ5YBJ9</accession>
<protein>
    <submittedName>
        <fullName evidence="1">Uncharacterized protein</fullName>
    </submittedName>
</protein>
<sequence>MQRNQLNDLFQSGLILGLLALFSVAIVSDLRQPATQQDAAQQQVAQTAKAARHA</sequence>
<name>A0ABQ5YBJ9_9NEIS</name>
<keyword evidence="2" id="KW-1185">Reference proteome</keyword>
<dbReference type="RefSeq" id="WP_284194549.1">
    <property type="nucleotide sequence ID" value="NZ_BSOG01000001.1"/>
</dbReference>
<gene>
    <name evidence="1" type="ORF">GCM10007907_01780</name>
</gene>